<organism evidence="2 3">
    <name type="scientific">Stylosanthes scabra</name>
    <dbReference type="NCBI Taxonomy" id="79078"/>
    <lineage>
        <taxon>Eukaryota</taxon>
        <taxon>Viridiplantae</taxon>
        <taxon>Streptophyta</taxon>
        <taxon>Embryophyta</taxon>
        <taxon>Tracheophyta</taxon>
        <taxon>Spermatophyta</taxon>
        <taxon>Magnoliopsida</taxon>
        <taxon>eudicotyledons</taxon>
        <taxon>Gunneridae</taxon>
        <taxon>Pentapetalae</taxon>
        <taxon>rosids</taxon>
        <taxon>fabids</taxon>
        <taxon>Fabales</taxon>
        <taxon>Fabaceae</taxon>
        <taxon>Papilionoideae</taxon>
        <taxon>50 kb inversion clade</taxon>
        <taxon>dalbergioids sensu lato</taxon>
        <taxon>Dalbergieae</taxon>
        <taxon>Pterocarpus clade</taxon>
        <taxon>Stylosanthes</taxon>
    </lineage>
</organism>
<sequence length="160" mass="17989">MGEWNVAKWVWIPNYEGTLNKVRSAAVAKRLPIATAYHMAKDRSFARASVEKIDVLLEMASDASMEEAAQDKMAKHEKSGIYSDGQRRRGKEQACSKSESVIEKDMDNRCDAEDHPEADMNEGDISGDEAAPEDRRCYDDVAGIGVEDILRMEWQSHEHA</sequence>
<accession>A0ABU6R928</accession>
<feature type="compositionally biased region" description="Basic and acidic residues" evidence="1">
    <location>
        <begin position="69"/>
        <end position="118"/>
    </location>
</feature>
<feature type="region of interest" description="Disordered" evidence="1">
    <location>
        <begin position="68"/>
        <end position="136"/>
    </location>
</feature>
<gene>
    <name evidence="2" type="ORF">PIB30_021143</name>
</gene>
<dbReference type="EMBL" id="JASCZI010030277">
    <property type="protein sequence ID" value="MED6120474.1"/>
    <property type="molecule type" value="Genomic_DNA"/>
</dbReference>
<evidence type="ECO:0000256" key="1">
    <source>
        <dbReference type="SAM" id="MobiDB-lite"/>
    </source>
</evidence>
<evidence type="ECO:0000313" key="3">
    <source>
        <dbReference type="Proteomes" id="UP001341840"/>
    </source>
</evidence>
<keyword evidence="3" id="KW-1185">Reference proteome</keyword>
<protein>
    <submittedName>
        <fullName evidence="2">Uncharacterized protein</fullName>
    </submittedName>
</protein>
<reference evidence="2 3" key="1">
    <citation type="journal article" date="2023" name="Plants (Basel)">
        <title>Bridging the Gap: Combining Genomics and Transcriptomics Approaches to Understand Stylosanthes scabra, an Orphan Legume from the Brazilian Caatinga.</title>
        <authorList>
            <person name="Ferreira-Neto J.R.C."/>
            <person name="da Silva M.D."/>
            <person name="Binneck E."/>
            <person name="de Melo N.F."/>
            <person name="da Silva R.H."/>
            <person name="de Melo A.L.T.M."/>
            <person name="Pandolfi V."/>
            <person name="Bustamante F.O."/>
            <person name="Brasileiro-Vidal A.C."/>
            <person name="Benko-Iseppon A.M."/>
        </authorList>
    </citation>
    <scope>NUCLEOTIDE SEQUENCE [LARGE SCALE GENOMIC DNA]</scope>
    <source>
        <tissue evidence="2">Leaves</tissue>
    </source>
</reference>
<evidence type="ECO:0000313" key="2">
    <source>
        <dbReference type="EMBL" id="MED6120474.1"/>
    </source>
</evidence>
<feature type="compositionally biased region" description="Acidic residues" evidence="1">
    <location>
        <begin position="119"/>
        <end position="131"/>
    </location>
</feature>
<proteinExistence type="predicted"/>
<dbReference type="Proteomes" id="UP001341840">
    <property type="component" value="Unassembled WGS sequence"/>
</dbReference>
<comment type="caution">
    <text evidence="2">The sequence shown here is derived from an EMBL/GenBank/DDBJ whole genome shotgun (WGS) entry which is preliminary data.</text>
</comment>
<name>A0ABU6R928_9FABA</name>